<feature type="domain" description="NADH:quinone oxidoreductase/Mrp antiporter transmembrane" evidence="8">
    <location>
        <begin position="129"/>
        <end position="406"/>
    </location>
</feature>
<evidence type="ECO:0000256" key="4">
    <source>
        <dbReference type="ARBA" id="ARBA00022989"/>
    </source>
</evidence>
<dbReference type="InterPro" id="IPR001750">
    <property type="entry name" value="ND/Mrp_TM"/>
</dbReference>
<protein>
    <submittedName>
        <fullName evidence="9">NADH-quinone oxidoreductase subunit M</fullName>
    </submittedName>
</protein>
<feature type="transmembrane region" description="Helical" evidence="7">
    <location>
        <begin position="272"/>
        <end position="295"/>
    </location>
</feature>
<sequence>MSTLVHLLWLPLAAAVLPFLVPASIRLDPVGFGRVASGFILAMALVQVAAFDYGEPDRMQQPMDVPWIPAIGVRFHLGVDGISLPLVVLTALLTFLCFLYLGRHEVHNAKLMTALLFVLELGMIGTFLALDLVLFFVFFEVVLIPMYVVIALWGGEGRRRAAYKFILYTLLGSAALLAGLMLLGVSGGTFDMVALAESQGLRIARGVQIAAFAFIGLGLAVKTPMWPLHTWLPDAHTEAPTVGSVLLAGVLLKMGTYGLVRIAVPALPEGAAFWAPWLGCLAVVGIIYGALACLAQTDLKRLIAYSSIGHMGFVLLGIATLSATGINAALFGNIAHGLITGLLFFLAGSIKERYGTGDLAGIGGGMLARAPRLAAVLIFAAVASLGLPGLAGFWGEMLALVGAYQPGAGLPRETFVTYMAVAAVGAVLTAAYFLRLLGRITHGRSGTGTAVADVHPAEWASWVPLIVLVVLIGLWPGMLLALTDGPVRALIGAGS</sequence>
<feature type="transmembrane region" description="Helical" evidence="7">
    <location>
        <begin position="373"/>
        <end position="395"/>
    </location>
</feature>
<keyword evidence="4 7" id="KW-1133">Transmembrane helix</keyword>
<keyword evidence="5 7" id="KW-0472">Membrane</keyword>
<dbReference type="RefSeq" id="WP_344247279.1">
    <property type="nucleotide sequence ID" value="NZ_BAAAHH010000060.1"/>
</dbReference>
<feature type="transmembrane region" description="Helical" evidence="7">
    <location>
        <begin position="415"/>
        <end position="438"/>
    </location>
</feature>
<dbReference type="InterPro" id="IPR003918">
    <property type="entry name" value="NADH_UbQ_OxRdtase"/>
</dbReference>
<feature type="transmembrane region" description="Helical" evidence="7">
    <location>
        <begin position="109"/>
        <end position="128"/>
    </location>
</feature>
<dbReference type="Pfam" id="PF00361">
    <property type="entry name" value="Proton_antipo_M"/>
    <property type="match status" value="1"/>
</dbReference>
<feature type="transmembrane region" description="Helical" evidence="7">
    <location>
        <begin position="82"/>
        <end position="102"/>
    </location>
</feature>
<dbReference type="PANTHER" id="PTHR43507:SF1">
    <property type="entry name" value="NADH-UBIQUINONE OXIDOREDUCTASE CHAIN 4"/>
    <property type="match status" value="1"/>
</dbReference>
<dbReference type="InterPro" id="IPR010227">
    <property type="entry name" value="NADH_Q_OxRdtase_chainM/4"/>
</dbReference>
<evidence type="ECO:0000256" key="7">
    <source>
        <dbReference type="SAM" id="Phobius"/>
    </source>
</evidence>
<name>A0ABN1S0A0_9ACTN</name>
<dbReference type="NCBIfam" id="TIGR01972">
    <property type="entry name" value="NDH_I_M"/>
    <property type="match status" value="1"/>
</dbReference>
<feature type="transmembrane region" description="Helical" evidence="7">
    <location>
        <begin position="302"/>
        <end position="322"/>
    </location>
</feature>
<feature type="transmembrane region" description="Helical" evidence="7">
    <location>
        <begin position="328"/>
        <end position="347"/>
    </location>
</feature>
<feature type="transmembrane region" description="Helical" evidence="7">
    <location>
        <begin position="6"/>
        <end position="25"/>
    </location>
</feature>
<dbReference type="Proteomes" id="UP001500665">
    <property type="component" value="Unassembled WGS sequence"/>
</dbReference>
<dbReference type="PRINTS" id="PR01437">
    <property type="entry name" value="NUOXDRDTASE4"/>
</dbReference>
<organism evidence="9 10">
    <name type="scientific">Actinocorallia libanotica</name>
    <dbReference type="NCBI Taxonomy" id="46162"/>
    <lineage>
        <taxon>Bacteria</taxon>
        <taxon>Bacillati</taxon>
        <taxon>Actinomycetota</taxon>
        <taxon>Actinomycetes</taxon>
        <taxon>Streptosporangiales</taxon>
        <taxon>Thermomonosporaceae</taxon>
        <taxon>Actinocorallia</taxon>
    </lineage>
</organism>
<feature type="transmembrane region" description="Helical" evidence="7">
    <location>
        <begin position="203"/>
        <end position="221"/>
    </location>
</feature>
<feature type="transmembrane region" description="Helical" evidence="7">
    <location>
        <begin position="165"/>
        <end position="183"/>
    </location>
</feature>
<evidence type="ECO:0000256" key="2">
    <source>
        <dbReference type="ARBA" id="ARBA00009025"/>
    </source>
</evidence>
<accession>A0ABN1S0A0</accession>
<comment type="similarity">
    <text evidence="2">Belongs to the complex I subunit 4 family.</text>
</comment>
<feature type="transmembrane region" description="Helical" evidence="7">
    <location>
        <begin position="32"/>
        <end position="51"/>
    </location>
</feature>
<gene>
    <name evidence="9" type="ORF">GCM10009550_74860</name>
</gene>
<evidence type="ECO:0000313" key="9">
    <source>
        <dbReference type="EMBL" id="GAA0968850.1"/>
    </source>
</evidence>
<comment type="subcellular location">
    <subcellularLocation>
        <location evidence="1">Endomembrane system</location>
        <topology evidence="1">Multi-pass membrane protein</topology>
    </subcellularLocation>
    <subcellularLocation>
        <location evidence="6">Membrane</location>
        <topology evidence="6">Multi-pass membrane protein</topology>
    </subcellularLocation>
</comment>
<evidence type="ECO:0000256" key="1">
    <source>
        <dbReference type="ARBA" id="ARBA00004127"/>
    </source>
</evidence>
<feature type="transmembrane region" description="Helical" evidence="7">
    <location>
        <begin position="134"/>
        <end position="153"/>
    </location>
</feature>
<evidence type="ECO:0000256" key="5">
    <source>
        <dbReference type="ARBA" id="ARBA00023136"/>
    </source>
</evidence>
<feature type="transmembrane region" description="Helical" evidence="7">
    <location>
        <begin position="242"/>
        <end position="260"/>
    </location>
</feature>
<comment type="caution">
    <text evidence="9">The sequence shown here is derived from an EMBL/GenBank/DDBJ whole genome shotgun (WGS) entry which is preliminary data.</text>
</comment>
<keyword evidence="3 6" id="KW-0812">Transmembrane</keyword>
<reference evidence="9 10" key="1">
    <citation type="journal article" date="2019" name="Int. J. Syst. Evol. Microbiol.">
        <title>The Global Catalogue of Microorganisms (GCM) 10K type strain sequencing project: providing services to taxonomists for standard genome sequencing and annotation.</title>
        <authorList>
            <consortium name="The Broad Institute Genomics Platform"/>
            <consortium name="The Broad Institute Genome Sequencing Center for Infectious Disease"/>
            <person name="Wu L."/>
            <person name="Ma J."/>
        </authorList>
    </citation>
    <scope>NUCLEOTIDE SEQUENCE [LARGE SCALE GENOMIC DNA]</scope>
    <source>
        <strain evidence="9 10">JCM 10696</strain>
    </source>
</reference>
<dbReference type="EMBL" id="BAAAHH010000060">
    <property type="protein sequence ID" value="GAA0968850.1"/>
    <property type="molecule type" value="Genomic_DNA"/>
</dbReference>
<evidence type="ECO:0000256" key="3">
    <source>
        <dbReference type="ARBA" id="ARBA00022692"/>
    </source>
</evidence>
<evidence type="ECO:0000256" key="6">
    <source>
        <dbReference type="RuleBase" id="RU000320"/>
    </source>
</evidence>
<keyword evidence="10" id="KW-1185">Reference proteome</keyword>
<evidence type="ECO:0000259" key="8">
    <source>
        <dbReference type="Pfam" id="PF00361"/>
    </source>
</evidence>
<feature type="transmembrane region" description="Helical" evidence="7">
    <location>
        <begin position="459"/>
        <end position="482"/>
    </location>
</feature>
<proteinExistence type="inferred from homology"/>
<evidence type="ECO:0000313" key="10">
    <source>
        <dbReference type="Proteomes" id="UP001500665"/>
    </source>
</evidence>
<dbReference type="PANTHER" id="PTHR43507">
    <property type="entry name" value="NADH-UBIQUINONE OXIDOREDUCTASE CHAIN 4"/>
    <property type="match status" value="1"/>
</dbReference>